<dbReference type="GO" id="GO:0003723">
    <property type="term" value="F:RNA binding"/>
    <property type="evidence" value="ECO:0007669"/>
    <property type="project" value="UniProtKB-KW"/>
</dbReference>
<proteinExistence type="predicted"/>
<name>A0A813FXP7_POLGL</name>
<keyword evidence="3" id="KW-1185">Reference proteome</keyword>
<dbReference type="EMBL" id="CAJNNV010026687">
    <property type="protein sequence ID" value="CAE8618805.1"/>
    <property type="molecule type" value="Genomic_DNA"/>
</dbReference>
<accession>A0A813FXP7</accession>
<sequence length="153" mass="17144">EGFGGRNQGLAAVPYYQVMKRSEDDDEANVLFLECSYMKMSKHAEEVDKDRQVVAAKNKEMIPQMGAAIKSRILSDGVASVFGVGPDRLNRSIKAMLVAGRYLREDQGITDRSTDGSDRNIALFPSFYEFSADVDKVMRSRIGLRMDVVQLKR</sequence>
<dbReference type="Gene3D" id="3.30.110.20">
    <property type="entry name" value="Alba-like domain"/>
    <property type="match status" value="1"/>
</dbReference>
<protein>
    <submittedName>
        <fullName evidence="2">Uncharacterized protein</fullName>
    </submittedName>
</protein>
<reference evidence="2" key="1">
    <citation type="submission" date="2021-02" db="EMBL/GenBank/DDBJ databases">
        <authorList>
            <person name="Dougan E. K."/>
            <person name="Rhodes N."/>
            <person name="Thang M."/>
            <person name="Chan C."/>
        </authorList>
    </citation>
    <scope>NUCLEOTIDE SEQUENCE</scope>
</reference>
<evidence type="ECO:0000256" key="1">
    <source>
        <dbReference type="ARBA" id="ARBA00022884"/>
    </source>
</evidence>
<dbReference type="OrthoDB" id="417722at2759"/>
<organism evidence="2 3">
    <name type="scientific">Polarella glacialis</name>
    <name type="common">Dinoflagellate</name>
    <dbReference type="NCBI Taxonomy" id="89957"/>
    <lineage>
        <taxon>Eukaryota</taxon>
        <taxon>Sar</taxon>
        <taxon>Alveolata</taxon>
        <taxon>Dinophyceae</taxon>
        <taxon>Suessiales</taxon>
        <taxon>Suessiaceae</taxon>
        <taxon>Polarella</taxon>
    </lineage>
</organism>
<dbReference type="Proteomes" id="UP000654075">
    <property type="component" value="Unassembled WGS sequence"/>
</dbReference>
<evidence type="ECO:0000313" key="2">
    <source>
        <dbReference type="EMBL" id="CAE8618805.1"/>
    </source>
</evidence>
<gene>
    <name evidence="2" type="ORF">PGLA1383_LOCUS36403</name>
</gene>
<evidence type="ECO:0000313" key="3">
    <source>
        <dbReference type="Proteomes" id="UP000654075"/>
    </source>
</evidence>
<comment type="caution">
    <text evidence="2">The sequence shown here is derived from an EMBL/GenBank/DDBJ whole genome shotgun (WGS) entry which is preliminary data.</text>
</comment>
<feature type="non-terminal residue" evidence="2">
    <location>
        <position position="1"/>
    </location>
</feature>
<dbReference type="AlphaFoldDB" id="A0A813FXP7"/>
<keyword evidence="1" id="KW-0694">RNA-binding</keyword>
<dbReference type="InterPro" id="IPR036882">
    <property type="entry name" value="Alba-like_dom_sf"/>
</dbReference>